<sequence length="212" mass="23527">MSLSQPTASASFHGVVETTTNALRLIHAARLGVIPRICRRLNPAERETLVKSGSVFVFCVEESRICRWTDGLLWSPSRILGNFLVYHEISERTVHLGRKKLVLPHQPSRVSARSLTQLGNSFTAIAAFQAGELSTLRPNGLIKKTFSVAIKGSNLHLISYCTSTDQQSGKFKRPTTSPDIMNLPMDPRLFKGTKFRVPLPVEKAPDGTYRLV</sequence>
<dbReference type="Pfam" id="PF09729">
    <property type="entry name" value="Gti1_Pac2"/>
    <property type="match status" value="1"/>
</dbReference>
<dbReference type="PANTHER" id="PTHR28027:SF2">
    <property type="entry name" value="TRANSCRIPTIONAL REGULATOR MIT1"/>
    <property type="match status" value="1"/>
</dbReference>
<keyword evidence="2" id="KW-1185">Reference proteome</keyword>
<protein>
    <submittedName>
        <fullName evidence="1">Gti1/Pac2 family-domain-containing protein</fullName>
    </submittedName>
</protein>
<dbReference type="GO" id="GO:0003677">
    <property type="term" value="F:DNA binding"/>
    <property type="evidence" value="ECO:0007669"/>
    <property type="project" value="TreeGrafter"/>
</dbReference>
<organism evidence="1 2">
    <name type="scientific">Mycena maculata</name>
    <dbReference type="NCBI Taxonomy" id="230809"/>
    <lineage>
        <taxon>Eukaryota</taxon>
        <taxon>Fungi</taxon>
        <taxon>Dikarya</taxon>
        <taxon>Basidiomycota</taxon>
        <taxon>Agaricomycotina</taxon>
        <taxon>Agaricomycetes</taxon>
        <taxon>Agaricomycetidae</taxon>
        <taxon>Agaricales</taxon>
        <taxon>Marasmiineae</taxon>
        <taxon>Mycenaceae</taxon>
        <taxon>Mycena</taxon>
    </lineage>
</organism>
<accession>A0AAD7H4V3</accession>
<proteinExistence type="predicted"/>
<reference evidence="1" key="1">
    <citation type="submission" date="2023-03" db="EMBL/GenBank/DDBJ databases">
        <title>Massive genome expansion in bonnet fungi (Mycena s.s.) driven by repeated elements and novel gene families across ecological guilds.</title>
        <authorList>
            <consortium name="Lawrence Berkeley National Laboratory"/>
            <person name="Harder C.B."/>
            <person name="Miyauchi S."/>
            <person name="Viragh M."/>
            <person name="Kuo A."/>
            <person name="Thoen E."/>
            <person name="Andreopoulos B."/>
            <person name="Lu D."/>
            <person name="Skrede I."/>
            <person name="Drula E."/>
            <person name="Henrissat B."/>
            <person name="Morin E."/>
            <person name="Kohler A."/>
            <person name="Barry K."/>
            <person name="LaButti K."/>
            <person name="Morin E."/>
            <person name="Salamov A."/>
            <person name="Lipzen A."/>
            <person name="Mereny Z."/>
            <person name="Hegedus B."/>
            <person name="Baldrian P."/>
            <person name="Stursova M."/>
            <person name="Weitz H."/>
            <person name="Taylor A."/>
            <person name="Grigoriev I.V."/>
            <person name="Nagy L.G."/>
            <person name="Martin F."/>
            <person name="Kauserud H."/>
        </authorList>
    </citation>
    <scope>NUCLEOTIDE SEQUENCE</scope>
    <source>
        <strain evidence="1">CBHHK188m</strain>
    </source>
</reference>
<comment type="caution">
    <text evidence="1">The sequence shown here is derived from an EMBL/GenBank/DDBJ whole genome shotgun (WGS) entry which is preliminary data.</text>
</comment>
<dbReference type="InterPro" id="IPR018608">
    <property type="entry name" value="Gti1/Pac2"/>
</dbReference>
<dbReference type="AlphaFoldDB" id="A0AAD7H4V3"/>
<dbReference type="PANTHER" id="PTHR28027">
    <property type="entry name" value="TRANSCRIPTIONAL REGULATOR MIT1"/>
    <property type="match status" value="1"/>
</dbReference>
<evidence type="ECO:0000313" key="1">
    <source>
        <dbReference type="EMBL" id="KAJ7712014.1"/>
    </source>
</evidence>
<dbReference type="Proteomes" id="UP001215280">
    <property type="component" value="Unassembled WGS sequence"/>
</dbReference>
<evidence type="ECO:0000313" key="2">
    <source>
        <dbReference type="Proteomes" id="UP001215280"/>
    </source>
</evidence>
<name>A0AAD7H4V3_9AGAR</name>
<gene>
    <name evidence="1" type="ORF">DFH07DRAFT_763418</name>
</gene>
<dbReference type="EMBL" id="JARJLG010000448">
    <property type="protein sequence ID" value="KAJ7712014.1"/>
    <property type="molecule type" value="Genomic_DNA"/>
</dbReference>